<protein>
    <recommendedName>
        <fullName evidence="6">DELLA protein</fullName>
    </recommendedName>
</protein>
<proteinExistence type="inferred from homology"/>
<keyword evidence="5" id="KW-1185">Reference proteome</keyword>
<gene>
    <name evidence="4" type="ORF">DCAR_0935404</name>
</gene>
<sequence>MSKEVKYENQSVKEEFFSSDPLQEQPVEFFSEIKGFDESFSDIKYLPVEQCHKVRKISNGQRMAGAESVRETTRTIPLAGLEILNNYGSRFSLSHGEMEIASSYEIAQTKVGVRQLTTDGILRLAGEKFIRSCSPRNADLSLLVGPISSSFPCLTDDEVNDVELVQILLMSAEKVGRQQYDCASKLLDLCDGLSSPEGNPVQRLVYYFVKALREKIYHETGVIPSNCLDIKHFFDVKEALMSPTPTVISFHKEVPFSQINQFIGVQVIVENVGEAKRVHIIDLEIRSGMQCMVLMQALVNRRQSPLDHFKVTALGTKSKEKIEETGRRLMTFAMSMNIPFSFNVIMVADMLALNKSLFTLDPREVVAVVSSYYLWTLLAVPNQLECLMGVIRKINPCIMVITEVEAKHNSPVFVNRFTEALFFYGVFFDAVEDCMGHKNPNRLTTESMFLNQGIRTIVAAEKEERTIRHVSIAVWRAFFARFRMVEKQLSMSSLYQADLVLKNFSCSNSCTLVRDEKGLIIGWKGTPVHSLTTWKFL</sequence>
<evidence type="ECO:0000256" key="2">
    <source>
        <dbReference type="ARBA" id="ARBA00023163"/>
    </source>
</evidence>
<comment type="similarity">
    <text evidence="3">Belongs to the GRAS family.</text>
</comment>
<keyword evidence="1" id="KW-0805">Transcription regulation</keyword>
<feature type="region of interest" description="SAW" evidence="3">
    <location>
        <begin position="459"/>
        <end position="535"/>
    </location>
</feature>
<feature type="short sequence motif" description="LXXLL motif" evidence="3">
    <location>
        <begin position="374"/>
        <end position="378"/>
    </location>
</feature>
<dbReference type="AlphaFoldDB" id="A0AAF0XX73"/>
<feature type="short sequence motif" description="VHIID" evidence="3">
    <location>
        <begin position="278"/>
        <end position="282"/>
    </location>
</feature>
<dbReference type="Pfam" id="PF03514">
    <property type="entry name" value="GRAS"/>
    <property type="match status" value="1"/>
</dbReference>
<evidence type="ECO:0008006" key="6">
    <source>
        <dbReference type="Google" id="ProtNLM"/>
    </source>
</evidence>
<evidence type="ECO:0000256" key="3">
    <source>
        <dbReference type="PROSITE-ProRule" id="PRU01191"/>
    </source>
</evidence>
<dbReference type="EMBL" id="CP093351">
    <property type="protein sequence ID" value="WOH15858.1"/>
    <property type="molecule type" value="Genomic_DNA"/>
</dbReference>
<keyword evidence="2" id="KW-0804">Transcription</keyword>
<feature type="region of interest" description="Leucine repeat II (LRII)" evidence="3">
    <location>
        <begin position="324"/>
        <end position="356"/>
    </location>
</feature>
<dbReference type="PANTHER" id="PTHR31636">
    <property type="entry name" value="OSJNBA0084A10.13 PROTEIN-RELATED"/>
    <property type="match status" value="1"/>
</dbReference>
<dbReference type="Proteomes" id="UP000077755">
    <property type="component" value="Chromosome 9"/>
</dbReference>
<accession>A0AAF0XX73</accession>
<name>A0AAF0XX73_DAUCS</name>
<reference evidence="4" key="2">
    <citation type="submission" date="2022-03" db="EMBL/GenBank/DDBJ databases">
        <title>Draft title - Genomic analysis of global carrot germplasm unveils the trajectory of domestication and the origin of high carotenoid orange carrot.</title>
        <authorList>
            <person name="Iorizzo M."/>
            <person name="Ellison S."/>
            <person name="Senalik D."/>
            <person name="Macko-Podgorni A."/>
            <person name="Grzebelus D."/>
            <person name="Bostan H."/>
            <person name="Rolling W."/>
            <person name="Curaba J."/>
            <person name="Simon P."/>
        </authorList>
    </citation>
    <scope>NUCLEOTIDE SEQUENCE</scope>
    <source>
        <tissue evidence="4">Leaf</tissue>
    </source>
</reference>
<comment type="caution">
    <text evidence="3">Lacks conserved residue(s) required for the propagation of feature annotation.</text>
</comment>
<dbReference type="InterPro" id="IPR005202">
    <property type="entry name" value="TF_GRAS"/>
</dbReference>
<dbReference type="PROSITE" id="PS50985">
    <property type="entry name" value="GRAS"/>
    <property type="match status" value="1"/>
</dbReference>
<reference evidence="4" key="1">
    <citation type="journal article" date="2016" name="Nat. Genet.">
        <title>A high-quality carrot genome assembly provides new insights into carotenoid accumulation and asterid genome evolution.</title>
        <authorList>
            <person name="Iorizzo M."/>
            <person name="Ellison S."/>
            <person name="Senalik D."/>
            <person name="Zeng P."/>
            <person name="Satapoomin P."/>
            <person name="Huang J."/>
            <person name="Bowman M."/>
            <person name="Iovene M."/>
            <person name="Sanseverino W."/>
            <person name="Cavagnaro P."/>
            <person name="Yildiz M."/>
            <person name="Macko-Podgorni A."/>
            <person name="Moranska E."/>
            <person name="Grzebelus E."/>
            <person name="Grzebelus D."/>
            <person name="Ashrafi H."/>
            <person name="Zheng Z."/>
            <person name="Cheng S."/>
            <person name="Spooner D."/>
            <person name="Van Deynze A."/>
            <person name="Simon P."/>
        </authorList>
    </citation>
    <scope>NUCLEOTIDE SEQUENCE</scope>
    <source>
        <tissue evidence="4">Leaf</tissue>
    </source>
</reference>
<evidence type="ECO:0000256" key="1">
    <source>
        <dbReference type="ARBA" id="ARBA00023015"/>
    </source>
</evidence>
<evidence type="ECO:0000313" key="4">
    <source>
        <dbReference type="EMBL" id="WOH15858.1"/>
    </source>
</evidence>
<organism evidence="4 5">
    <name type="scientific">Daucus carota subsp. sativus</name>
    <name type="common">Carrot</name>
    <dbReference type="NCBI Taxonomy" id="79200"/>
    <lineage>
        <taxon>Eukaryota</taxon>
        <taxon>Viridiplantae</taxon>
        <taxon>Streptophyta</taxon>
        <taxon>Embryophyta</taxon>
        <taxon>Tracheophyta</taxon>
        <taxon>Spermatophyta</taxon>
        <taxon>Magnoliopsida</taxon>
        <taxon>eudicotyledons</taxon>
        <taxon>Gunneridae</taxon>
        <taxon>Pentapetalae</taxon>
        <taxon>asterids</taxon>
        <taxon>campanulids</taxon>
        <taxon>Apiales</taxon>
        <taxon>Apiaceae</taxon>
        <taxon>Apioideae</taxon>
        <taxon>Scandiceae</taxon>
        <taxon>Daucinae</taxon>
        <taxon>Daucus</taxon>
        <taxon>Daucus sect. Daucus</taxon>
    </lineage>
</organism>
<evidence type="ECO:0000313" key="5">
    <source>
        <dbReference type="Proteomes" id="UP000077755"/>
    </source>
</evidence>